<keyword evidence="2" id="KW-0645">Protease</keyword>
<name>A0ABQ3LNY2_9SPHN</name>
<evidence type="ECO:0000259" key="5">
    <source>
        <dbReference type="Pfam" id="PF04586"/>
    </source>
</evidence>
<gene>
    <name evidence="6" type="ORF">GCM10008023_31540</name>
</gene>
<comment type="caution">
    <text evidence="6">The sequence shown here is derived from an EMBL/GenBank/DDBJ whole genome shotgun (WGS) entry which is preliminary data.</text>
</comment>
<dbReference type="SUPFAM" id="SSF50789">
    <property type="entry name" value="Herpes virus serine proteinase, assemblin"/>
    <property type="match status" value="1"/>
</dbReference>
<evidence type="ECO:0000256" key="3">
    <source>
        <dbReference type="ARBA" id="ARBA00022801"/>
    </source>
</evidence>
<organism evidence="6 7">
    <name type="scientific">Sphingomonas glacialis</name>
    <dbReference type="NCBI Taxonomy" id="658225"/>
    <lineage>
        <taxon>Bacteria</taxon>
        <taxon>Pseudomonadati</taxon>
        <taxon>Pseudomonadota</taxon>
        <taxon>Alphaproteobacteria</taxon>
        <taxon>Sphingomonadales</taxon>
        <taxon>Sphingomonadaceae</taxon>
        <taxon>Sphingomonas</taxon>
    </lineage>
</organism>
<dbReference type="Pfam" id="PF04586">
    <property type="entry name" value="Peptidase_S78"/>
    <property type="match status" value="1"/>
</dbReference>
<evidence type="ECO:0000313" key="6">
    <source>
        <dbReference type="EMBL" id="GHH22011.1"/>
    </source>
</evidence>
<dbReference type="InterPro" id="IPR054613">
    <property type="entry name" value="Peptidase_S78_dom"/>
</dbReference>
<evidence type="ECO:0000256" key="1">
    <source>
        <dbReference type="ARBA" id="ARBA00022612"/>
    </source>
</evidence>
<proteinExistence type="predicted"/>
<keyword evidence="3" id="KW-0378">Hydrolase</keyword>
<dbReference type="EMBL" id="BNAQ01000005">
    <property type="protein sequence ID" value="GHH22011.1"/>
    <property type="molecule type" value="Genomic_DNA"/>
</dbReference>
<accession>A0ABQ3LNY2</accession>
<protein>
    <submittedName>
        <fullName evidence="6">Peptidase U35</fullName>
    </submittedName>
</protein>
<dbReference type="Proteomes" id="UP000652430">
    <property type="component" value="Unassembled WGS sequence"/>
</dbReference>
<keyword evidence="7" id="KW-1185">Reference proteome</keyword>
<feature type="compositionally biased region" description="Basic and acidic residues" evidence="4">
    <location>
        <begin position="143"/>
        <end position="155"/>
    </location>
</feature>
<sequence length="155" mass="16306">MSDGVRFAGYAAIFDTVDRGGDVIRAGAFAGVSAGVPLLWQHRGVPVGAIERIATDARGLRVVARVDDPRLAGLVRSGAVAGLSIGYRARGVRPRLGGGRVRELTALELVEVSLVASPMHPAARVHRVADAATPTHPDAVPDPGRRRAERRNDHG</sequence>
<dbReference type="RefSeq" id="WP_189677027.1">
    <property type="nucleotide sequence ID" value="NZ_BNAQ01000005.1"/>
</dbReference>
<reference evidence="7" key="1">
    <citation type="journal article" date="2019" name="Int. J. Syst. Evol. Microbiol.">
        <title>The Global Catalogue of Microorganisms (GCM) 10K type strain sequencing project: providing services to taxonomists for standard genome sequencing and annotation.</title>
        <authorList>
            <consortium name="The Broad Institute Genomics Platform"/>
            <consortium name="The Broad Institute Genome Sequencing Center for Infectious Disease"/>
            <person name="Wu L."/>
            <person name="Ma J."/>
        </authorList>
    </citation>
    <scope>NUCLEOTIDE SEQUENCE [LARGE SCALE GENOMIC DNA]</scope>
    <source>
        <strain evidence="7">CGMCC 1.8957</strain>
    </source>
</reference>
<evidence type="ECO:0000256" key="4">
    <source>
        <dbReference type="SAM" id="MobiDB-lite"/>
    </source>
</evidence>
<feature type="region of interest" description="Disordered" evidence="4">
    <location>
        <begin position="127"/>
        <end position="155"/>
    </location>
</feature>
<evidence type="ECO:0000256" key="2">
    <source>
        <dbReference type="ARBA" id="ARBA00022670"/>
    </source>
</evidence>
<evidence type="ECO:0000313" key="7">
    <source>
        <dbReference type="Proteomes" id="UP000652430"/>
    </source>
</evidence>
<keyword evidence="1" id="KW-1188">Viral release from host cell</keyword>
<feature type="domain" description="Prohead serine protease" evidence="5">
    <location>
        <begin position="6"/>
        <end position="129"/>
    </location>
</feature>